<comment type="caution">
    <text evidence="1">The sequence shown here is derived from an EMBL/GenBank/DDBJ whole genome shotgun (WGS) entry which is preliminary data.</text>
</comment>
<dbReference type="EMBL" id="LCPW01000014">
    <property type="protein sequence ID" value="KKW05591.1"/>
    <property type="molecule type" value="Genomic_DNA"/>
</dbReference>
<dbReference type="STRING" id="1618342.UY40_C0014G0013"/>
<proteinExistence type="predicted"/>
<protein>
    <submittedName>
        <fullName evidence="1">Uncharacterized protein</fullName>
    </submittedName>
</protein>
<evidence type="ECO:0000313" key="2">
    <source>
        <dbReference type="Proteomes" id="UP000034119"/>
    </source>
</evidence>
<organism evidence="1 2">
    <name type="scientific">candidate division CPR1 bacterium GW2011_GWC1_49_13</name>
    <dbReference type="NCBI Taxonomy" id="1618342"/>
    <lineage>
        <taxon>Bacteria</taxon>
        <taxon>candidate division CPR1</taxon>
    </lineage>
</organism>
<gene>
    <name evidence="1" type="ORF">UY40_C0014G0013</name>
</gene>
<dbReference type="AlphaFoldDB" id="A0A0G1VGM0"/>
<name>A0A0G1VGM0_9BACT</name>
<accession>A0A0G1VGM0</accession>
<evidence type="ECO:0000313" key="1">
    <source>
        <dbReference type="EMBL" id="KKW05591.1"/>
    </source>
</evidence>
<reference evidence="1 2" key="1">
    <citation type="journal article" date="2015" name="Nature">
        <title>rRNA introns, odd ribosomes, and small enigmatic genomes across a large radiation of phyla.</title>
        <authorList>
            <person name="Brown C.T."/>
            <person name="Hug L.A."/>
            <person name="Thomas B.C."/>
            <person name="Sharon I."/>
            <person name="Castelle C.J."/>
            <person name="Singh A."/>
            <person name="Wilkins M.J."/>
            <person name="Williams K.H."/>
            <person name="Banfield J.F."/>
        </authorList>
    </citation>
    <scope>NUCLEOTIDE SEQUENCE [LARGE SCALE GENOMIC DNA]</scope>
</reference>
<dbReference type="Proteomes" id="UP000034119">
    <property type="component" value="Unassembled WGS sequence"/>
</dbReference>
<sequence>MRRFSPLALPEAVLQLASSELYYTRLRRALINGSDRKVLTDFLVLDDVVRVVQRDNSSDLAETYALTRNKAFVRAKKSAERKLDVRIHDQMLRLCNDLWRRVPGKTADEHLNAAYSRFKEG</sequence>